<evidence type="ECO:0008006" key="2">
    <source>
        <dbReference type="Google" id="ProtNLM"/>
    </source>
</evidence>
<protein>
    <recommendedName>
        <fullName evidence="2">C2H2-type domain-containing protein</fullName>
    </recommendedName>
</protein>
<dbReference type="EMBL" id="MN740585">
    <property type="protein sequence ID" value="QHU35261.1"/>
    <property type="molecule type" value="Genomic_DNA"/>
</dbReference>
<sequence length="408" mass="48269">MKMDNFWGKKNDDNLAVVENDCNQTINIKKKKSICDDKSKWITMDNETVIFDGSEYICMKCRFSTKNLKDFRRHLNTKKHKKKPQKKPLTINKKKFICLCGKKYKFRSGLSKHKLKCEKYIENGKKKKKAKKMEKNDNSRDSFVQKIEKNEFFYKKKIILEKNVTDSMYSKDENTHVYKLNDICIQSTSVTKGDLEKIMEQTFTQNNNITKLLEQNAVLIEKMSTMKNATNISYQNCGNKKMTINVYLNEKCKDAMNLSDFVNNLPISLDDLLYTQQHGYAEGISNIFVKHLQDLTPHKRPIHCCNKKSMQFYVRDENKWLKDKENKKIDKSIQDLTVKQIKHLKEWEVKNPNYLKDEKLLSQWQQLVHEIMGPSDDNTREKDKEMIIKKLGKTVKFKENLIIKDIKI</sequence>
<name>A0A6C0LZT1_9ZZZZ</name>
<reference evidence="1" key="1">
    <citation type="journal article" date="2020" name="Nature">
        <title>Giant virus diversity and host interactions through global metagenomics.</title>
        <authorList>
            <person name="Schulz F."/>
            <person name="Roux S."/>
            <person name="Paez-Espino D."/>
            <person name="Jungbluth S."/>
            <person name="Walsh D.A."/>
            <person name="Denef V.J."/>
            <person name="McMahon K.D."/>
            <person name="Konstantinidis K.T."/>
            <person name="Eloe-Fadrosh E.A."/>
            <person name="Kyrpides N.C."/>
            <person name="Woyke T."/>
        </authorList>
    </citation>
    <scope>NUCLEOTIDE SEQUENCE</scope>
    <source>
        <strain evidence="1">GVMAG-S-1017745-26</strain>
    </source>
</reference>
<evidence type="ECO:0000313" key="1">
    <source>
        <dbReference type="EMBL" id="QHU35261.1"/>
    </source>
</evidence>
<organism evidence="1">
    <name type="scientific">viral metagenome</name>
    <dbReference type="NCBI Taxonomy" id="1070528"/>
    <lineage>
        <taxon>unclassified sequences</taxon>
        <taxon>metagenomes</taxon>
        <taxon>organismal metagenomes</taxon>
    </lineage>
</organism>
<proteinExistence type="predicted"/>
<dbReference type="AlphaFoldDB" id="A0A6C0LZT1"/>
<accession>A0A6C0LZT1</accession>